<feature type="non-terminal residue" evidence="1">
    <location>
        <position position="1"/>
    </location>
</feature>
<protein>
    <submittedName>
        <fullName evidence="1">Uncharacterized protein</fullName>
    </submittedName>
</protein>
<sequence>RQILTNLGSTEALASKEAGLKNRLTVCTSGSWSMGKTSCNDYATLSQTCIVLTQSKGIVGG</sequence>
<reference evidence="1" key="1">
    <citation type="journal article" date="2020" name="Nat. Commun.">
        <title>Large-scale genome sequencing of mycorrhizal fungi provides insights into the early evolution of symbiotic traits.</title>
        <authorList>
            <person name="Miyauchi S."/>
            <person name="Kiss E."/>
            <person name="Kuo A."/>
            <person name="Drula E."/>
            <person name="Kohler A."/>
            <person name="Sanchez-Garcia M."/>
            <person name="Morin E."/>
            <person name="Andreopoulos B."/>
            <person name="Barry K.W."/>
            <person name="Bonito G."/>
            <person name="Buee M."/>
            <person name="Carver A."/>
            <person name="Chen C."/>
            <person name="Cichocki N."/>
            <person name="Clum A."/>
            <person name="Culley D."/>
            <person name="Crous P.W."/>
            <person name="Fauchery L."/>
            <person name="Girlanda M."/>
            <person name="Hayes R.D."/>
            <person name="Keri Z."/>
            <person name="LaButti K."/>
            <person name="Lipzen A."/>
            <person name="Lombard V."/>
            <person name="Magnuson J."/>
            <person name="Maillard F."/>
            <person name="Murat C."/>
            <person name="Nolan M."/>
            <person name="Ohm R.A."/>
            <person name="Pangilinan J."/>
            <person name="Pereira M.F."/>
            <person name="Perotto S."/>
            <person name="Peter M."/>
            <person name="Pfister S."/>
            <person name="Riley R."/>
            <person name="Sitrit Y."/>
            <person name="Stielow J.B."/>
            <person name="Szollosi G."/>
            <person name="Zifcakova L."/>
            <person name="Stursova M."/>
            <person name="Spatafora J.W."/>
            <person name="Tedersoo L."/>
            <person name="Vaario L.M."/>
            <person name="Yamada A."/>
            <person name="Yan M."/>
            <person name="Wang P."/>
            <person name="Xu J."/>
            <person name="Bruns T."/>
            <person name="Baldrian P."/>
            <person name="Vilgalys R."/>
            <person name="Dunand C."/>
            <person name="Henrissat B."/>
            <person name="Grigoriev I.V."/>
            <person name="Hibbett D."/>
            <person name="Nagy L.G."/>
            <person name="Martin F.M."/>
        </authorList>
    </citation>
    <scope>NUCLEOTIDE SEQUENCE</scope>
    <source>
        <strain evidence="1">UP504</strain>
    </source>
</reference>
<evidence type="ECO:0000313" key="1">
    <source>
        <dbReference type="EMBL" id="KAF9510523.1"/>
    </source>
</evidence>
<dbReference type="AlphaFoldDB" id="A0A9P6AR96"/>
<dbReference type="EMBL" id="MU129015">
    <property type="protein sequence ID" value="KAF9510523.1"/>
    <property type="molecule type" value="Genomic_DNA"/>
</dbReference>
<gene>
    <name evidence="1" type="ORF">BS47DRAFT_1347950</name>
</gene>
<dbReference type="Proteomes" id="UP000886523">
    <property type="component" value="Unassembled WGS sequence"/>
</dbReference>
<evidence type="ECO:0000313" key="2">
    <source>
        <dbReference type="Proteomes" id="UP000886523"/>
    </source>
</evidence>
<organism evidence="1 2">
    <name type="scientific">Hydnum rufescens UP504</name>
    <dbReference type="NCBI Taxonomy" id="1448309"/>
    <lineage>
        <taxon>Eukaryota</taxon>
        <taxon>Fungi</taxon>
        <taxon>Dikarya</taxon>
        <taxon>Basidiomycota</taxon>
        <taxon>Agaricomycotina</taxon>
        <taxon>Agaricomycetes</taxon>
        <taxon>Cantharellales</taxon>
        <taxon>Hydnaceae</taxon>
        <taxon>Hydnum</taxon>
    </lineage>
</organism>
<comment type="caution">
    <text evidence="1">The sequence shown here is derived from an EMBL/GenBank/DDBJ whole genome shotgun (WGS) entry which is preliminary data.</text>
</comment>
<accession>A0A9P6AR96</accession>
<keyword evidence="2" id="KW-1185">Reference proteome</keyword>
<proteinExistence type="predicted"/>
<name>A0A9P6AR96_9AGAM</name>